<dbReference type="InterPro" id="IPR003835">
    <property type="entry name" value="Glyco_trans_19"/>
</dbReference>
<dbReference type="GO" id="GO:0016020">
    <property type="term" value="C:membrane"/>
    <property type="evidence" value="ECO:0007669"/>
    <property type="project" value="GOC"/>
</dbReference>
<evidence type="ECO:0000313" key="2">
    <source>
        <dbReference type="Proteomes" id="UP000076925"/>
    </source>
</evidence>
<evidence type="ECO:0000313" key="1">
    <source>
        <dbReference type="EMBL" id="KYC43814.1"/>
    </source>
</evidence>
<protein>
    <submittedName>
        <fullName evidence="1">Lipid-A-disaccharide synthase</fullName>
    </submittedName>
</protein>
<dbReference type="PANTHER" id="PTHR30372">
    <property type="entry name" value="LIPID-A-DISACCHARIDE SYNTHASE"/>
    <property type="match status" value="1"/>
</dbReference>
<dbReference type="GO" id="GO:0009245">
    <property type="term" value="P:lipid A biosynthetic process"/>
    <property type="evidence" value="ECO:0007669"/>
    <property type="project" value="InterPro"/>
</dbReference>
<dbReference type="EMBL" id="ANNX02000012">
    <property type="protein sequence ID" value="KYC43814.1"/>
    <property type="molecule type" value="Genomic_DNA"/>
</dbReference>
<keyword evidence="2" id="KW-1185">Reference proteome</keyword>
<reference evidence="1 2" key="1">
    <citation type="journal article" date="2013" name="Genome Biol. Evol.">
        <title>Genomes of Stigonematalean cyanobacteria (subsection V) and the evolution of oxygenic photosynthesis from prokaryotes to plastids.</title>
        <authorList>
            <person name="Dagan T."/>
            <person name="Roettger M."/>
            <person name="Stucken K."/>
            <person name="Landan G."/>
            <person name="Koch R."/>
            <person name="Major P."/>
            <person name="Gould S.B."/>
            <person name="Goremykin V.V."/>
            <person name="Rippka R."/>
            <person name="Tandeau de Marsac N."/>
            <person name="Gugger M."/>
            <person name="Lockhart P.J."/>
            <person name="Allen J.F."/>
            <person name="Brune I."/>
            <person name="Maus I."/>
            <person name="Puhler A."/>
            <person name="Martin W.F."/>
        </authorList>
    </citation>
    <scope>NUCLEOTIDE SEQUENCE [LARGE SCALE GENOMIC DNA]</scope>
    <source>
        <strain evidence="1 2">PCC 7110</strain>
    </source>
</reference>
<dbReference type="PANTHER" id="PTHR30372:SF6">
    <property type="entry name" value="LIPID-A-DISACCHARIDE SYNTHASE"/>
    <property type="match status" value="1"/>
</dbReference>
<dbReference type="GO" id="GO:0005543">
    <property type="term" value="F:phospholipid binding"/>
    <property type="evidence" value="ECO:0007669"/>
    <property type="project" value="TreeGrafter"/>
</dbReference>
<name>A0A139XGJ4_9CYAN</name>
<proteinExistence type="predicted"/>
<accession>A0A139XGJ4</accession>
<sequence length="490" mass="54569">MTMVQDMQDAQLLQEVGHLTNRIVLSHLAPVAQPPEREEERKPTPYSLLPTPYPLMTADILILSNGPGEITTWVRPVVKQLRQQLGNDREQIRISIILSPCPNSSGKEAEIARSFPEVDRVQAAEHFWNFLLWGKTSENWEWRKCGVIVFLGGDQIFPVIIGRRLGYRTVVYAEWEARWHNWIDRFGVMKPEVAARIPQKYTHKFTVIGDLMAEAQGEEEMGRWGDGENSTPSPPHLLTPSQVPTELIGLLPGSKAAKLTQGVPLMLAIAEYIKAKRPQTQFLIPVAPTLNVETLASFADPQKNNFVQTFGFSSASLTTISNAQSSIFSLKTETGLNVELYTETPAYDILSKCSICLTTVGANTAELGSLAVPMIVLLPTQQLDAMRSWDGLPGLLANMPLLGSSFAKLINWLVLRRLGLLAWPNIWAQEMVVPELVGKLQPQDVGEMILDFLNHPEKLEKMRAKLRSIRGEPGAAQKLANLVKEELESS</sequence>
<dbReference type="GO" id="GO:0008915">
    <property type="term" value="F:lipid-A-disaccharide synthase activity"/>
    <property type="evidence" value="ECO:0007669"/>
    <property type="project" value="InterPro"/>
</dbReference>
<dbReference type="STRING" id="128403.WA1_01255"/>
<comment type="caution">
    <text evidence="1">The sequence shown here is derived from an EMBL/GenBank/DDBJ whole genome shotgun (WGS) entry which is preliminary data.</text>
</comment>
<gene>
    <name evidence="1" type="ORF">WA1_01255</name>
</gene>
<dbReference type="AlphaFoldDB" id="A0A139XGJ4"/>
<organism evidence="1 2">
    <name type="scientific">Scytonema hofmannii PCC 7110</name>
    <dbReference type="NCBI Taxonomy" id="128403"/>
    <lineage>
        <taxon>Bacteria</taxon>
        <taxon>Bacillati</taxon>
        <taxon>Cyanobacteriota</taxon>
        <taxon>Cyanophyceae</taxon>
        <taxon>Nostocales</taxon>
        <taxon>Scytonemataceae</taxon>
        <taxon>Scytonema</taxon>
    </lineage>
</organism>
<dbReference type="Proteomes" id="UP000076925">
    <property type="component" value="Unassembled WGS sequence"/>
</dbReference>